<dbReference type="RefSeq" id="WP_009575201.1">
    <property type="nucleotide sequence ID" value="NZ_AEIG01000021.1"/>
</dbReference>
<dbReference type="Proteomes" id="UP000005615">
    <property type="component" value="Unassembled WGS sequence"/>
</dbReference>
<protein>
    <submittedName>
        <fullName evidence="1">Uncharacterized protein</fullName>
    </submittedName>
</protein>
<comment type="caution">
    <text evidence="1">The sequence shown here is derived from an EMBL/GenBank/DDBJ whole genome shotgun (WGS) entry which is preliminary data.</text>
</comment>
<reference evidence="1 2" key="1">
    <citation type="journal article" date="2011" name="J. Bacteriol.">
        <title>Genome sequence of strain IMCC3088, a proteorhodopsin-containing marine bacterium belonging to the OM60/NOR5 clade.</title>
        <authorList>
            <person name="Jang Y."/>
            <person name="Oh H.M."/>
            <person name="Kang I."/>
            <person name="Lee K."/>
            <person name="Yang S.J."/>
            <person name="Cho J.C."/>
        </authorList>
    </citation>
    <scope>NUCLEOTIDE SEQUENCE [LARGE SCALE GENOMIC DNA]</scope>
    <source>
        <strain evidence="1 2">IMCC3088</strain>
    </source>
</reference>
<name>F3L0I3_9GAMM</name>
<dbReference type="STRING" id="2518989.IMCC3088_904"/>
<sequence>MFKKSLLAIALLGALPGCVIAAKTTTTAAPAADSLEDCVSQCASQFEGHAMEVGEHRVFVKRLGSDAIEKEVEVFLNDGEAPGEGMVRIETRGPNGEVDRWVGSADDMPEGEDIDIEMLIDAQELPYAPKGVKVIKLGDKNGMFMPHMAPMPHPGRSSLAQELRDLGDAKREGLITDEEFSELRTAVLNKYKAKPAK</sequence>
<keyword evidence="2" id="KW-1185">Reference proteome</keyword>
<dbReference type="AlphaFoldDB" id="F3L0I3"/>
<organism evidence="1 2">
    <name type="scientific">Aequoribacter fuscus</name>
    <dbReference type="NCBI Taxonomy" id="2518989"/>
    <lineage>
        <taxon>Bacteria</taxon>
        <taxon>Pseudomonadati</taxon>
        <taxon>Pseudomonadota</taxon>
        <taxon>Gammaproteobacteria</taxon>
        <taxon>Cellvibrionales</taxon>
        <taxon>Halieaceae</taxon>
        <taxon>Aequoribacter</taxon>
    </lineage>
</organism>
<evidence type="ECO:0000313" key="1">
    <source>
        <dbReference type="EMBL" id="EGG30201.1"/>
    </source>
</evidence>
<dbReference type="EMBL" id="AEIG01000021">
    <property type="protein sequence ID" value="EGG30201.1"/>
    <property type="molecule type" value="Genomic_DNA"/>
</dbReference>
<dbReference type="OrthoDB" id="4338877at2"/>
<evidence type="ECO:0000313" key="2">
    <source>
        <dbReference type="Proteomes" id="UP000005615"/>
    </source>
</evidence>
<proteinExistence type="predicted"/>
<accession>F3L0I3</accession>
<gene>
    <name evidence="1" type="ORF">IMCC3088_904</name>
</gene>